<dbReference type="InterPro" id="IPR036188">
    <property type="entry name" value="FAD/NAD-bd_sf"/>
</dbReference>
<dbReference type="SUPFAM" id="SSF54373">
    <property type="entry name" value="FAD-linked reductases, C-terminal domain"/>
    <property type="match status" value="1"/>
</dbReference>
<dbReference type="InterPro" id="IPR000172">
    <property type="entry name" value="GMC_OxRdtase_N"/>
</dbReference>
<name>A0A1Z5KL46_FISSO</name>
<dbReference type="OrthoDB" id="269227at2759"/>
<evidence type="ECO:0000256" key="4">
    <source>
        <dbReference type="ARBA" id="ARBA00022827"/>
    </source>
</evidence>
<evidence type="ECO:0000256" key="6">
    <source>
        <dbReference type="SAM" id="SignalP"/>
    </source>
</evidence>
<comment type="similarity">
    <text evidence="2">Belongs to the GMC oxidoreductase family.</text>
</comment>
<evidence type="ECO:0000256" key="5">
    <source>
        <dbReference type="PIRSR" id="PIRSR000137-2"/>
    </source>
</evidence>
<feature type="chain" id="PRO_5013051985" evidence="6">
    <location>
        <begin position="20"/>
        <end position="645"/>
    </location>
</feature>
<dbReference type="EMBL" id="BDSP01000252">
    <property type="protein sequence ID" value="GAX26792.1"/>
    <property type="molecule type" value="Genomic_DNA"/>
</dbReference>
<evidence type="ECO:0000256" key="3">
    <source>
        <dbReference type="ARBA" id="ARBA00022630"/>
    </source>
</evidence>
<dbReference type="Proteomes" id="UP000198406">
    <property type="component" value="Unassembled WGS sequence"/>
</dbReference>
<proteinExistence type="inferred from homology"/>
<dbReference type="Pfam" id="PF05199">
    <property type="entry name" value="GMC_oxred_C"/>
    <property type="match status" value="1"/>
</dbReference>
<dbReference type="Gene3D" id="3.50.50.60">
    <property type="entry name" value="FAD/NAD(P)-binding domain"/>
    <property type="match status" value="1"/>
</dbReference>
<feature type="domain" description="Glucose-methanol-choline oxidoreductase N-terminal" evidence="7">
    <location>
        <begin position="347"/>
        <end position="361"/>
    </location>
</feature>
<gene>
    <name evidence="8" type="ORF">FisN_9Lh057</name>
</gene>
<dbReference type="PIRSF" id="PIRSF000137">
    <property type="entry name" value="Alcohol_oxidase"/>
    <property type="match status" value="1"/>
</dbReference>
<evidence type="ECO:0000313" key="9">
    <source>
        <dbReference type="Proteomes" id="UP000198406"/>
    </source>
</evidence>
<keyword evidence="6" id="KW-0732">Signal</keyword>
<dbReference type="EC" id="1.1.99.1" evidence="8"/>
<feature type="binding site" evidence="5">
    <location>
        <position position="294"/>
    </location>
    <ligand>
        <name>FAD</name>
        <dbReference type="ChEBI" id="CHEBI:57692"/>
    </ligand>
</feature>
<keyword evidence="3" id="KW-0285">Flavoprotein</keyword>
<evidence type="ECO:0000259" key="7">
    <source>
        <dbReference type="PROSITE" id="PS00624"/>
    </source>
</evidence>
<reference evidence="8 9" key="1">
    <citation type="journal article" date="2015" name="Plant Cell">
        <title>Oil accumulation by the oleaginous diatom Fistulifera solaris as revealed by the genome and transcriptome.</title>
        <authorList>
            <person name="Tanaka T."/>
            <person name="Maeda Y."/>
            <person name="Veluchamy A."/>
            <person name="Tanaka M."/>
            <person name="Abida H."/>
            <person name="Marechal E."/>
            <person name="Bowler C."/>
            <person name="Muto M."/>
            <person name="Sunaga Y."/>
            <person name="Tanaka M."/>
            <person name="Yoshino T."/>
            <person name="Taniguchi T."/>
            <person name="Fukuda Y."/>
            <person name="Nemoto M."/>
            <person name="Matsumoto M."/>
            <person name="Wong P.S."/>
            <person name="Aburatani S."/>
            <person name="Fujibuchi W."/>
        </authorList>
    </citation>
    <scope>NUCLEOTIDE SEQUENCE [LARGE SCALE GENOMIC DNA]</scope>
    <source>
        <strain evidence="8 9">JPCC DA0580</strain>
    </source>
</reference>
<dbReference type="Gene3D" id="3.30.560.10">
    <property type="entry name" value="Glucose Oxidase, domain 3"/>
    <property type="match status" value="1"/>
</dbReference>
<dbReference type="AlphaFoldDB" id="A0A1Z5KL46"/>
<protein>
    <submittedName>
        <fullName evidence="8">Choline dehydrogenase</fullName>
        <ecNumber evidence="8">1.1.99.1</ecNumber>
    </submittedName>
</protein>
<comment type="caution">
    <text evidence="8">The sequence shown here is derived from an EMBL/GenBank/DDBJ whole genome shotgun (WGS) entry which is preliminary data.</text>
</comment>
<keyword evidence="9" id="KW-1185">Reference proteome</keyword>
<dbReference type="PROSITE" id="PS00624">
    <property type="entry name" value="GMC_OXRED_2"/>
    <property type="match status" value="1"/>
</dbReference>
<dbReference type="InParanoid" id="A0A1Z5KL46"/>
<dbReference type="InterPro" id="IPR007867">
    <property type="entry name" value="GMC_OxRtase_C"/>
</dbReference>
<dbReference type="InterPro" id="IPR012132">
    <property type="entry name" value="GMC_OxRdtase"/>
</dbReference>
<evidence type="ECO:0000313" key="8">
    <source>
        <dbReference type="EMBL" id="GAX26792.1"/>
    </source>
</evidence>
<organism evidence="8 9">
    <name type="scientific">Fistulifera solaris</name>
    <name type="common">Oleaginous diatom</name>
    <dbReference type="NCBI Taxonomy" id="1519565"/>
    <lineage>
        <taxon>Eukaryota</taxon>
        <taxon>Sar</taxon>
        <taxon>Stramenopiles</taxon>
        <taxon>Ochrophyta</taxon>
        <taxon>Bacillariophyta</taxon>
        <taxon>Bacillariophyceae</taxon>
        <taxon>Bacillariophycidae</taxon>
        <taxon>Naviculales</taxon>
        <taxon>Naviculaceae</taxon>
        <taxon>Fistulifera</taxon>
    </lineage>
</organism>
<accession>A0A1Z5KL46</accession>
<keyword evidence="4 5" id="KW-0274">FAD</keyword>
<dbReference type="PANTHER" id="PTHR11552">
    <property type="entry name" value="GLUCOSE-METHANOL-CHOLINE GMC OXIDOREDUCTASE"/>
    <property type="match status" value="1"/>
</dbReference>
<dbReference type="Pfam" id="PF00732">
    <property type="entry name" value="GMC_oxred_N"/>
    <property type="match status" value="1"/>
</dbReference>
<evidence type="ECO:0000256" key="2">
    <source>
        <dbReference type="ARBA" id="ARBA00010790"/>
    </source>
</evidence>
<comment type="cofactor">
    <cofactor evidence="1 5">
        <name>FAD</name>
        <dbReference type="ChEBI" id="CHEBI:57692"/>
    </cofactor>
</comment>
<dbReference type="PANTHER" id="PTHR11552:SF147">
    <property type="entry name" value="CHOLINE DEHYDROGENASE, MITOCHONDRIAL"/>
    <property type="match status" value="1"/>
</dbReference>
<keyword evidence="8" id="KW-0560">Oxidoreductase</keyword>
<feature type="signal peptide" evidence="6">
    <location>
        <begin position="1"/>
        <end position="19"/>
    </location>
</feature>
<dbReference type="GO" id="GO:0050660">
    <property type="term" value="F:flavin adenine dinucleotide binding"/>
    <property type="evidence" value="ECO:0007669"/>
    <property type="project" value="InterPro"/>
</dbReference>
<dbReference type="GO" id="GO:0008812">
    <property type="term" value="F:choline dehydrogenase activity"/>
    <property type="evidence" value="ECO:0007669"/>
    <property type="project" value="UniProtKB-EC"/>
</dbReference>
<sequence>MNALALLLLLFCWYEGAQPTPDDASRCANGENRTADNTYDYIVVGAGASGGLVASRLARAGYRTLLLDAGPRFRDEPSVTVPLLWPLSTEDRDIEWRFRSSNSALDPGRDAVLYPRASTIGGSALHNAMLAMYPFPDCFSNLQQLTGDDEFAESKMRARFQRIEKCEYIQSNNKLLKKGHGFQGFMSTSLADLGLAVKPGFLDPQLVAVVNRFLLTAIPQNPIARFFQSLKKFPKNLPLIFDINAPGANLREGAHLTPSSISPAKGSVRSSVADLIYETEQSTSTLTVKDNSFVTQILFDTTTGDTPIAYGVQVQEGTALYSIATGPRTVGDETMYFANKEVILAGGTFNTPQILMLSGVGPSQHLVEHNIPMLVDLPGVGENLHDKLEATMNWQMPRTWKLFQQGCTFLKPTPEDDPCFVRFQNGEFPSLYSSSGTLIAIQRKSDPSLPYPDMYVQIVVNKFQGYQDGWVNLTFYDGEEDTLSIHTMNTRSGPGKGTVRLASSSPFDSVKIDFNGYDDIDLEKTTRVFEDMRKAFRRLQRLGVVGEEIAPGYDVKSFDDVKAWVRANGWGHHPMGTAKIGSGDDVMAVVDGQLRVRGVQRLRVVDASVFPDQAGFYPMVPVYMMAEKVADDILRDADSTTSQCG</sequence>
<dbReference type="SUPFAM" id="SSF51905">
    <property type="entry name" value="FAD/NAD(P)-binding domain"/>
    <property type="match status" value="1"/>
</dbReference>
<evidence type="ECO:0000256" key="1">
    <source>
        <dbReference type="ARBA" id="ARBA00001974"/>
    </source>
</evidence>